<dbReference type="EMBL" id="JADFTS010000002">
    <property type="protein sequence ID" value="KAF9622868.1"/>
    <property type="molecule type" value="Genomic_DNA"/>
</dbReference>
<sequence length="209" mass="24282">MVLLRSFENLYIWNPLTRGYIYIPCPPKSTIPLGHSRGINFGFGLNQATNEYKVVGYVGYEDRSDNKNFCSCVSVCTLTSLSREPSWQTIEPPSWRTIESFDQYNTRLRDCTIPHVNGALHWLATRIPRPRSRVILSFDLKDEVFKEIRHPHPTELFSKDVYFELVELGGLLCLFGIQLRVELHIWVMKQYGVFGSWTKLSHPKFPNNI</sequence>
<dbReference type="InterPro" id="IPR050796">
    <property type="entry name" value="SCF_F-box_component"/>
</dbReference>
<dbReference type="InterPro" id="IPR017451">
    <property type="entry name" value="F-box-assoc_interact_dom"/>
</dbReference>
<evidence type="ECO:0000313" key="3">
    <source>
        <dbReference type="Proteomes" id="UP000631114"/>
    </source>
</evidence>
<proteinExistence type="predicted"/>
<dbReference type="Pfam" id="PF08268">
    <property type="entry name" value="FBA_3"/>
    <property type="match status" value="1"/>
</dbReference>
<feature type="domain" description="F-box associated beta-propeller type 3" evidence="1">
    <location>
        <begin position="3"/>
        <end position="192"/>
    </location>
</feature>
<dbReference type="Proteomes" id="UP000631114">
    <property type="component" value="Unassembled WGS sequence"/>
</dbReference>
<gene>
    <name evidence="2" type="ORF">IFM89_034998</name>
</gene>
<reference evidence="2 3" key="1">
    <citation type="submission" date="2020-10" db="EMBL/GenBank/DDBJ databases">
        <title>The Coptis chinensis genome and diversification of protoberbering-type alkaloids.</title>
        <authorList>
            <person name="Wang B."/>
            <person name="Shu S."/>
            <person name="Song C."/>
            <person name="Liu Y."/>
        </authorList>
    </citation>
    <scope>NUCLEOTIDE SEQUENCE [LARGE SCALE GENOMIC DNA]</scope>
    <source>
        <strain evidence="2">HL-2020</strain>
        <tissue evidence="2">Leaf</tissue>
    </source>
</reference>
<dbReference type="AlphaFoldDB" id="A0A835M7S5"/>
<comment type="caution">
    <text evidence="2">The sequence shown here is derived from an EMBL/GenBank/DDBJ whole genome shotgun (WGS) entry which is preliminary data.</text>
</comment>
<evidence type="ECO:0000259" key="1">
    <source>
        <dbReference type="Pfam" id="PF08268"/>
    </source>
</evidence>
<evidence type="ECO:0000313" key="2">
    <source>
        <dbReference type="EMBL" id="KAF9622868.1"/>
    </source>
</evidence>
<dbReference type="PANTHER" id="PTHR31672:SF13">
    <property type="entry name" value="F-BOX PROTEIN CPR30-LIKE"/>
    <property type="match status" value="1"/>
</dbReference>
<protein>
    <recommendedName>
        <fullName evidence="1">F-box associated beta-propeller type 3 domain-containing protein</fullName>
    </recommendedName>
</protein>
<dbReference type="OrthoDB" id="591557at2759"/>
<dbReference type="InterPro" id="IPR013187">
    <property type="entry name" value="F-box-assoc_dom_typ3"/>
</dbReference>
<dbReference type="NCBIfam" id="TIGR01640">
    <property type="entry name" value="F_box_assoc_1"/>
    <property type="match status" value="1"/>
</dbReference>
<keyword evidence="3" id="KW-1185">Reference proteome</keyword>
<name>A0A835M7S5_9MAGN</name>
<accession>A0A835M7S5</accession>
<organism evidence="2 3">
    <name type="scientific">Coptis chinensis</name>
    <dbReference type="NCBI Taxonomy" id="261450"/>
    <lineage>
        <taxon>Eukaryota</taxon>
        <taxon>Viridiplantae</taxon>
        <taxon>Streptophyta</taxon>
        <taxon>Embryophyta</taxon>
        <taxon>Tracheophyta</taxon>
        <taxon>Spermatophyta</taxon>
        <taxon>Magnoliopsida</taxon>
        <taxon>Ranunculales</taxon>
        <taxon>Ranunculaceae</taxon>
        <taxon>Coptidoideae</taxon>
        <taxon>Coptis</taxon>
    </lineage>
</organism>
<dbReference type="PANTHER" id="PTHR31672">
    <property type="entry name" value="BNACNNG10540D PROTEIN"/>
    <property type="match status" value="1"/>
</dbReference>